<dbReference type="Proteomes" id="UP001390339">
    <property type="component" value="Unassembled WGS sequence"/>
</dbReference>
<dbReference type="EMBL" id="JAPCWZ010000007">
    <property type="protein sequence ID" value="KAK8855979.1"/>
    <property type="molecule type" value="Genomic_DNA"/>
</dbReference>
<evidence type="ECO:0000313" key="1">
    <source>
        <dbReference type="EMBL" id="KAK8855979.1"/>
    </source>
</evidence>
<reference evidence="1 2" key="1">
    <citation type="journal article" date="2024" name="IMA Fungus">
        <title>Apiospora arundinis, a panoply of carbohydrate-active enzymes and secondary metabolites.</title>
        <authorList>
            <person name="Sorensen T."/>
            <person name="Petersen C."/>
            <person name="Muurmann A.T."/>
            <person name="Christiansen J.V."/>
            <person name="Brundto M.L."/>
            <person name="Overgaard C.K."/>
            <person name="Boysen A.T."/>
            <person name="Wollenberg R.D."/>
            <person name="Larsen T.O."/>
            <person name="Sorensen J.L."/>
            <person name="Nielsen K.L."/>
            <person name="Sondergaard T.E."/>
        </authorList>
    </citation>
    <scope>NUCLEOTIDE SEQUENCE [LARGE SCALE GENOMIC DNA]</scope>
    <source>
        <strain evidence="1 2">AAU 773</strain>
    </source>
</reference>
<keyword evidence="2" id="KW-1185">Reference proteome</keyword>
<gene>
    <name evidence="1" type="ORF">PGQ11_011891</name>
</gene>
<protein>
    <submittedName>
        <fullName evidence="1">Uncharacterized protein</fullName>
    </submittedName>
</protein>
<organism evidence="1 2">
    <name type="scientific">Apiospora arundinis</name>
    <dbReference type="NCBI Taxonomy" id="335852"/>
    <lineage>
        <taxon>Eukaryota</taxon>
        <taxon>Fungi</taxon>
        <taxon>Dikarya</taxon>
        <taxon>Ascomycota</taxon>
        <taxon>Pezizomycotina</taxon>
        <taxon>Sordariomycetes</taxon>
        <taxon>Xylariomycetidae</taxon>
        <taxon>Amphisphaeriales</taxon>
        <taxon>Apiosporaceae</taxon>
        <taxon>Apiospora</taxon>
    </lineage>
</organism>
<accession>A0ABR2I0U2</accession>
<name>A0ABR2I0U2_9PEZI</name>
<comment type="caution">
    <text evidence="1">The sequence shown here is derived from an EMBL/GenBank/DDBJ whole genome shotgun (WGS) entry which is preliminary data.</text>
</comment>
<sequence>MANFMMPPTLLFNTPLILVGGVKHDCRLERSSRSVVEMGPGQGFPSVIEASHLCKRGRQKQKRARKVSARLSSRMLLWEYVLTKVSSYAVLTPMKKMAAAAAGRWSSR</sequence>
<proteinExistence type="predicted"/>
<evidence type="ECO:0000313" key="2">
    <source>
        <dbReference type="Proteomes" id="UP001390339"/>
    </source>
</evidence>